<protein>
    <submittedName>
        <fullName evidence="10">Lysylphosphatidylglycerol synthase domain-containing protein</fullName>
    </submittedName>
</protein>
<name>A0ABY5DX89_9ACTN</name>
<feature type="transmembrane region" description="Helical" evidence="8">
    <location>
        <begin position="468"/>
        <end position="489"/>
    </location>
</feature>
<evidence type="ECO:0000256" key="3">
    <source>
        <dbReference type="ARBA" id="ARBA00022676"/>
    </source>
</evidence>
<sequence length="779" mass="82762">MRIALVSPYSWTYPGGVTRHIESLARELLERGHDVRVLAPYDPCDRISARLHRGHWPEDRPMPDFLVPLGRTVGFPANGAVSNLAASPSAIARARRELETGGYDVVHIHEPVAPLVGWDTLCSSDVPLVGTFHCYSDNAVSNGIASLIGARRRLNQLKARIAVSEAAAWTGVRFYGGRYRVVPNGVDLPAVRPEPPAARPLSDAAPLRIAFVGQAVERKGLPILLRAFEALRDHVPAELTLVGVTDEDVRPILEDLRGVTALGKVDDATKESVLRDADVLAAPSLGGESFGMVLTEAFAHGTPVVASDIPGYRDVVREGVDGVLVPRGDATALAEALRDLGLDPERRRAMAVAAVEHADRYAWPRVADEVLETYREAIAVKDPETFRARLAVRSGLRVADGLPRIPATHLASLETDVANRSRAGRAALRRAAMALALLAGIAASFFALQRIGISRIGDSLLASSPPWVLAALGLMCLSMVIRAVAWHAILQAALPSAHIKRSDALQGTFIGVLMSATLPARLGEPARAMIVARRIGRPKETLPVVAGSLVAQTLLNIVALLVLGVTMFSTVHYFDGRHAALIAFAVAPVAMLLAVLVAPALLRSGLPSRSERVARVVKQARAASAQVRDGLAVFRSPRLGTIATVAQLGAWGIQWMSCYVLLVAFGLDHNAGIGAAAAVLFAVNVTAVLPATPSNVGVFQAACVAVLTHAYGVGYADALGYGIILQAVEIATAVVMGTPALLREGLTWKDVRLRAMHVSPVELPPLPAPRSGEAYELDV</sequence>
<evidence type="ECO:0000256" key="5">
    <source>
        <dbReference type="ARBA" id="ARBA00022692"/>
    </source>
</evidence>
<organism evidence="10 11">
    <name type="scientific">Paraconexibacter antarcticus</name>
    <dbReference type="NCBI Taxonomy" id="2949664"/>
    <lineage>
        <taxon>Bacteria</taxon>
        <taxon>Bacillati</taxon>
        <taxon>Actinomycetota</taxon>
        <taxon>Thermoleophilia</taxon>
        <taxon>Solirubrobacterales</taxon>
        <taxon>Paraconexibacteraceae</taxon>
        <taxon>Paraconexibacter</taxon>
    </lineage>
</organism>
<keyword evidence="5 8" id="KW-0812">Transmembrane</keyword>
<evidence type="ECO:0000259" key="9">
    <source>
        <dbReference type="Pfam" id="PF13439"/>
    </source>
</evidence>
<evidence type="ECO:0000256" key="4">
    <source>
        <dbReference type="ARBA" id="ARBA00022679"/>
    </source>
</evidence>
<keyword evidence="4" id="KW-0808">Transferase</keyword>
<accession>A0ABY5DX89</accession>
<evidence type="ECO:0000256" key="8">
    <source>
        <dbReference type="SAM" id="Phobius"/>
    </source>
</evidence>
<gene>
    <name evidence="10" type="ORF">NBH00_05835</name>
</gene>
<dbReference type="InterPro" id="IPR050194">
    <property type="entry name" value="Glycosyltransferase_grp1"/>
</dbReference>
<feature type="transmembrane region" description="Helical" evidence="8">
    <location>
        <begin position="671"/>
        <end position="689"/>
    </location>
</feature>
<comment type="subcellular location">
    <subcellularLocation>
        <location evidence="1">Cell membrane</location>
        <topology evidence="1">Multi-pass membrane protein</topology>
    </subcellularLocation>
</comment>
<keyword evidence="11" id="KW-1185">Reference proteome</keyword>
<reference evidence="10 11" key="1">
    <citation type="submission" date="2022-06" db="EMBL/GenBank/DDBJ databases">
        <title>Paraconexibacter antarcticus.</title>
        <authorList>
            <person name="Kim C.S."/>
        </authorList>
    </citation>
    <scope>NUCLEOTIDE SEQUENCE [LARGE SCALE GENOMIC DNA]</scope>
    <source>
        <strain evidence="10 11">02-257</strain>
    </source>
</reference>
<dbReference type="PANTHER" id="PTHR45947:SF3">
    <property type="entry name" value="SULFOQUINOVOSYL TRANSFERASE SQD2"/>
    <property type="match status" value="1"/>
</dbReference>
<evidence type="ECO:0000256" key="7">
    <source>
        <dbReference type="ARBA" id="ARBA00023136"/>
    </source>
</evidence>
<dbReference type="Pfam" id="PF13439">
    <property type="entry name" value="Glyco_transf_4"/>
    <property type="match status" value="1"/>
</dbReference>
<feature type="transmembrane region" description="Helical" evidence="8">
    <location>
        <begin position="544"/>
        <end position="568"/>
    </location>
</feature>
<dbReference type="InterPro" id="IPR028098">
    <property type="entry name" value="Glyco_trans_4-like_N"/>
</dbReference>
<evidence type="ECO:0000313" key="10">
    <source>
        <dbReference type="EMBL" id="UTI65731.1"/>
    </source>
</evidence>
<evidence type="ECO:0000256" key="6">
    <source>
        <dbReference type="ARBA" id="ARBA00022989"/>
    </source>
</evidence>
<dbReference type="CDD" id="cd03801">
    <property type="entry name" value="GT4_PimA-like"/>
    <property type="match status" value="1"/>
</dbReference>
<feature type="transmembrane region" description="Helical" evidence="8">
    <location>
        <begin position="645"/>
        <end position="665"/>
    </location>
</feature>
<feature type="transmembrane region" description="Helical" evidence="8">
    <location>
        <begin position="504"/>
        <end position="523"/>
    </location>
</feature>
<evidence type="ECO:0000313" key="11">
    <source>
        <dbReference type="Proteomes" id="UP001056035"/>
    </source>
</evidence>
<dbReference type="Gene3D" id="3.40.50.2000">
    <property type="entry name" value="Glycogen Phosphorylase B"/>
    <property type="match status" value="2"/>
</dbReference>
<keyword evidence="3" id="KW-0328">Glycosyltransferase</keyword>
<feature type="transmembrane region" description="Helical" evidence="8">
    <location>
        <begin position="719"/>
        <end position="742"/>
    </location>
</feature>
<feature type="domain" description="Glycosyltransferase subfamily 4-like N-terminal" evidence="9">
    <location>
        <begin position="14"/>
        <end position="188"/>
    </location>
</feature>
<proteinExistence type="predicted"/>
<dbReference type="InterPro" id="IPR022791">
    <property type="entry name" value="L-PG_synthase/AglD"/>
</dbReference>
<dbReference type="EMBL" id="CP098502">
    <property type="protein sequence ID" value="UTI65731.1"/>
    <property type="molecule type" value="Genomic_DNA"/>
</dbReference>
<dbReference type="Pfam" id="PF13692">
    <property type="entry name" value="Glyco_trans_1_4"/>
    <property type="match status" value="1"/>
</dbReference>
<feature type="transmembrane region" description="Helical" evidence="8">
    <location>
        <begin position="580"/>
        <end position="602"/>
    </location>
</feature>
<dbReference type="SUPFAM" id="SSF53756">
    <property type="entry name" value="UDP-Glycosyltransferase/glycogen phosphorylase"/>
    <property type="match status" value="1"/>
</dbReference>
<dbReference type="RefSeq" id="WP_254572410.1">
    <property type="nucleotide sequence ID" value="NZ_CP098502.1"/>
</dbReference>
<feature type="transmembrane region" description="Helical" evidence="8">
    <location>
        <begin position="431"/>
        <end position="448"/>
    </location>
</feature>
<evidence type="ECO:0000256" key="2">
    <source>
        <dbReference type="ARBA" id="ARBA00022475"/>
    </source>
</evidence>
<keyword evidence="2" id="KW-1003">Cell membrane</keyword>
<keyword evidence="6 8" id="KW-1133">Transmembrane helix</keyword>
<dbReference type="Pfam" id="PF03706">
    <property type="entry name" value="LPG_synthase_TM"/>
    <property type="match status" value="1"/>
</dbReference>
<evidence type="ECO:0000256" key="1">
    <source>
        <dbReference type="ARBA" id="ARBA00004651"/>
    </source>
</evidence>
<dbReference type="Proteomes" id="UP001056035">
    <property type="component" value="Chromosome"/>
</dbReference>
<keyword evidence="7 8" id="KW-0472">Membrane</keyword>
<dbReference type="PANTHER" id="PTHR45947">
    <property type="entry name" value="SULFOQUINOVOSYL TRANSFERASE SQD2"/>
    <property type="match status" value="1"/>
</dbReference>